<dbReference type="SUPFAM" id="SSF56672">
    <property type="entry name" value="DNA/RNA polymerases"/>
    <property type="match status" value="1"/>
</dbReference>
<dbReference type="InterPro" id="IPR001098">
    <property type="entry name" value="DNA-dir_DNA_pol_A_palm_dom"/>
</dbReference>
<comment type="caution">
    <text evidence="4">The sequence shown here is derived from an EMBL/GenBank/DDBJ whole genome shotgun (WGS) entry which is preliminary data.</text>
</comment>
<keyword evidence="5" id="KW-1185">Reference proteome</keyword>
<feature type="region of interest" description="Disordered" evidence="2">
    <location>
        <begin position="983"/>
        <end position="1023"/>
    </location>
</feature>
<reference evidence="4 5" key="1">
    <citation type="submission" date="2016-07" db="EMBL/GenBank/DDBJ databases">
        <title>Pervasive Adenine N6-methylation of Active Genes in Fungi.</title>
        <authorList>
            <consortium name="DOE Joint Genome Institute"/>
            <person name="Mondo S.J."/>
            <person name="Dannebaum R.O."/>
            <person name="Kuo R.C."/>
            <person name="Labutti K."/>
            <person name="Haridas S."/>
            <person name="Kuo A."/>
            <person name="Salamov A."/>
            <person name="Ahrendt S.R."/>
            <person name="Lipzen A."/>
            <person name="Sullivan W."/>
            <person name="Andreopoulos W.B."/>
            <person name="Clum A."/>
            <person name="Lindquist E."/>
            <person name="Daum C."/>
            <person name="Ramamoorthy G.K."/>
            <person name="Gryganskyi A."/>
            <person name="Culley D."/>
            <person name="Magnuson J.K."/>
            <person name="James T.Y."/>
            <person name="O'Malley M.A."/>
            <person name="Stajich J.E."/>
            <person name="Spatafora J.W."/>
            <person name="Visel A."/>
            <person name="Grigoriev I.V."/>
        </authorList>
    </citation>
    <scope>NUCLEOTIDE SEQUENCE [LARGE SCALE GENOMIC DNA]</scope>
    <source>
        <strain evidence="4 5">JEL800</strain>
    </source>
</reference>
<feature type="compositionally biased region" description="Polar residues" evidence="2">
    <location>
        <begin position="986"/>
        <end position="999"/>
    </location>
</feature>
<dbReference type="STRING" id="329046.A0A1Y2C1X2"/>
<evidence type="ECO:0000259" key="3">
    <source>
        <dbReference type="SMART" id="SM00482"/>
    </source>
</evidence>
<dbReference type="InterPro" id="IPR041336">
    <property type="entry name" value="DNApol_Exo"/>
</dbReference>
<accession>A0A1Y2C1X2</accession>
<dbReference type="GO" id="GO:0003677">
    <property type="term" value="F:DNA binding"/>
    <property type="evidence" value="ECO:0007669"/>
    <property type="project" value="InterPro"/>
</dbReference>
<dbReference type="InterPro" id="IPR002297">
    <property type="entry name" value="DNA-dir_DNA_pol_A_mt"/>
</dbReference>
<dbReference type="GO" id="GO:0006995">
    <property type="term" value="P:cellular response to nitrogen starvation"/>
    <property type="evidence" value="ECO:0007669"/>
    <property type="project" value="EnsemblFungi"/>
</dbReference>
<dbReference type="EMBL" id="MCGO01000033">
    <property type="protein sequence ID" value="ORY41038.1"/>
    <property type="molecule type" value="Genomic_DNA"/>
</dbReference>
<dbReference type="Gene3D" id="3.30.420.390">
    <property type="match status" value="2"/>
</dbReference>
<dbReference type="SUPFAM" id="SSF53098">
    <property type="entry name" value="Ribonuclease H-like"/>
    <property type="match status" value="1"/>
</dbReference>
<dbReference type="InterPro" id="IPR043502">
    <property type="entry name" value="DNA/RNA_pol_sf"/>
</dbReference>
<dbReference type="PRINTS" id="PR00867">
    <property type="entry name" value="DNAPOLG"/>
</dbReference>
<dbReference type="Gene3D" id="1.10.150.20">
    <property type="entry name" value="5' to 3' exonuclease, C-terminal subdomain"/>
    <property type="match status" value="1"/>
</dbReference>
<protein>
    <recommendedName>
        <fullName evidence="1">Mitochondrial DNA polymerase catalytic subunit</fullName>
    </recommendedName>
</protein>
<dbReference type="GO" id="GO:0032043">
    <property type="term" value="P:mitochondrial DNA catabolic process"/>
    <property type="evidence" value="ECO:0007669"/>
    <property type="project" value="EnsemblFungi"/>
</dbReference>
<name>A0A1Y2C1X2_9FUNG</name>
<dbReference type="AlphaFoldDB" id="A0A1Y2C1X2"/>
<evidence type="ECO:0000256" key="2">
    <source>
        <dbReference type="SAM" id="MobiDB-lite"/>
    </source>
</evidence>
<dbReference type="GO" id="GO:0003887">
    <property type="term" value="F:DNA-directed DNA polymerase activity"/>
    <property type="evidence" value="ECO:0007669"/>
    <property type="project" value="EnsemblFungi"/>
</dbReference>
<dbReference type="GO" id="GO:0006264">
    <property type="term" value="P:mitochondrial DNA replication"/>
    <property type="evidence" value="ECO:0007669"/>
    <property type="project" value="EnsemblFungi"/>
</dbReference>
<evidence type="ECO:0000313" key="5">
    <source>
        <dbReference type="Proteomes" id="UP000193642"/>
    </source>
</evidence>
<gene>
    <name evidence="4" type="ORF">BCR33DRAFT_719131</name>
</gene>
<sequence length="1055" mass="118501">MLPPFLHSQLFPSPSPPPPEFAASLSKRLLSAFDLLGKQEPPISDVALALPQLASNSLESHFRVIGTDAAEPFRTLTSHLAAASLPARPKTWSKSAGWTRYNSDGSATNVPFPECKALVFDIENMWAVSPFAIMAVAASENFWYSWVSPELADLVSPPKSNKRRTKIAASPISDSVEFKTLIPLGLNDSTPRVIVGHNVSYDRARVLEEYSSLNENKVAWIDTLSLHSAVGGLSSQQRAAWMQYKKAAADLESTKEDISDDLTPTEKYDKLTDKLGTVTGYKKDWMEVGSMNSLKHVAKLYLNKDISKDPRAVFESGDITQVVENFDTLMEYCATDVSTTHEILAVMGKCFLPTTNDWFDYMDRSEKVCEEHSQFTEKTFLELAESALELRHKEKWKENEWLRRLDWTPCSTRGKIFPGYPMWYRELWDSKAKAIKITSSKRIAPYLLQLSWRSFPMYYNKAKGWMYREPAVDLKDSVRPSLTKEELETHKFYKIPHKDGEEENCGNPLSKSYITHFESGLLGSKYPTANEILTRKAMCSYWVSNRSRIQSQFAVQTTSFTDNNNKPGYIILPQMVAMGTVTRRAVESTWLTASNAKKTRVGSELKTLIRAPPGYSFVGADVDSEELWICSLLGDAQFGIHGATPVGFMTLQGSKSKGTDLHTVTGRIVGISRDVAKIFNYSRLYGAGARHSTQLLLQHAPGVEKEEAAAKIKRLFAETKGVKCKAVGGWKDVWVGGSESFVFNALEGIANSECPRTPVLGCEIPDSLMPKVVKSDFSTSRVNWVVTTKYLFRRFKIKGRFMISIHDEVRYMVAKEHEDLAALALQISNLWTRALFASRVGIDDLPLNIAFFSAVDIDHCLRKEVDQSCITPTNTEAIPNGRNATIYDTLAAVQALVPNGDLNALYGEELESWKRMIKNVKRRDMDRTWLEVQMCKSSAEARKLVESEKPSTKWDMWKDTPRQVICEADPSLPQKELPQDLAEASPLSTQPQVKKSYSQGKPKDTGSKPIKPVYRRKEQEESEIEVSVLEGIQAVAMPRRRQGTFSAPRRKPGIE</sequence>
<dbReference type="PANTHER" id="PTHR10267:SF0">
    <property type="entry name" value="DNA POLYMERASE SUBUNIT GAMMA-1"/>
    <property type="match status" value="1"/>
</dbReference>
<dbReference type="SMART" id="SM00482">
    <property type="entry name" value="POLAc"/>
    <property type="match status" value="1"/>
</dbReference>
<dbReference type="Pfam" id="PF18136">
    <property type="entry name" value="DNApol_Exo"/>
    <property type="match status" value="1"/>
</dbReference>
<organism evidence="4 5">
    <name type="scientific">Rhizoclosmatium globosum</name>
    <dbReference type="NCBI Taxonomy" id="329046"/>
    <lineage>
        <taxon>Eukaryota</taxon>
        <taxon>Fungi</taxon>
        <taxon>Fungi incertae sedis</taxon>
        <taxon>Chytridiomycota</taxon>
        <taxon>Chytridiomycota incertae sedis</taxon>
        <taxon>Chytridiomycetes</taxon>
        <taxon>Chytridiales</taxon>
        <taxon>Chytriomycetaceae</taxon>
        <taxon>Rhizoclosmatium</taxon>
    </lineage>
</organism>
<dbReference type="Proteomes" id="UP000193642">
    <property type="component" value="Unassembled WGS sequence"/>
</dbReference>
<feature type="domain" description="DNA-directed DNA polymerase family A palm" evidence="3">
    <location>
        <begin position="602"/>
        <end position="817"/>
    </location>
</feature>
<dbReference type="OrthoDB" id="5588663at2759"/>
<dbReference type="GO" id="GO:0008408">
    <property type="term" value="F:3'-5' exonuclease activity"/>
    <property type="evidence" value="ECO:0007669"/>
    <property type="project" value="EnsemblFungi"/>
</dbReference>
<evidence type="ECO:0000256" key="1">
    <source>
        <dbReference type="ARBA" id="ARBA00031966"/>
    </source>
</evidence>
<dbReference type="PANTHER" id="PTHR10267">
    <property type="entry name" value="DNA POLYMERASE SUBUNIT GAMMA-1"/>
    <property type="match status" value="1"/>
</dbReference>
<dbReference type="InterPro" id="IPR012337">
    <property type="entry name" value="RNaseH-like_sf"/>
</dbReference>
<proteinExistence type="predicted"/>
<dbReference type="GO" id="GO:0005760">
    <property type="term" value="C:gamma DNA polymerase complex"/>
    <property type="evidence" value="ECO:0007669"/>
    <property type="project" value="InterPro"/>
</dbReference>
<evidence type="ECO:0000313" key="4">
    <source>
        <dbReference type="EMBL" id="ORY41038.1"/>
    </source>
</evidence>